<evidence type="ECO:0000256" key="1">
    <source>
        <dbReference type="ARBA" id="ARBA00005032"/>
    </source>
</evidence>
<dbReference type="Gene3D" id="3.40.50.12550">
    <property type="entry name" value="Ubiquitin-activating enzyme E1, inactive adenylation domain, subdomain 2"/>
    <property type="match status" value="1"/>
</dbReference>
<proteinExistence type="inferred from homology"/>
<gene>
    <name evidence="6" type="ORF">MVES_002811</name>
</gene>
<dbReference type="AlphaFoldDB" id="A0A2N1J8T4"/>
<evidence type="ECO:0000256" key="2">
    <source>
        <dbReference type="ARBA" id="ARBA00006868"/>
    </source>
</evidence>
<dbReference type="Proteomes" id="UP000232875">
    <property type="component" value="Unassembled WGS sequence"/>
</dbReference>
<reference evidence="6 7" key="1">
    <citation type="submission" date="2017-10" db="EMBL/GenBank/DDBJ databases">
        <title>A novel species of cold-tolerant Malassezia isolated from bats.</title>
        <authorList>
            <person name="Lorch J.M."/>
            <person name="Palmer J.M."/>
            <person name="Vanderwolf K.J."/>
            <person name="Schmidt K.Z."/>
            <person name="Verant M.L."/>
            <person name="Weller T.J."/>
            <person name="Blehert D.S."/>
        </authorList>
    </citation>
    <scope>NUCLEOTIDE SEQUENCE [LARGE SCALE GENOMIC DNA]</scope>
    <source>
        <strain evidence="6 7">NWHC:44797-103</strain>
    </source>
</reference>
<dbReference type="STRING" id="2020962.A0A2N1J8T4"/>
<dbReference type="InterPro" id="IPR035985">
    <property type="entry name" value="Ubiquitin-activating_enz"/>
</dbReference>
<dbReference type="EMBL" id="KZ454992">
    <property type="protein sequence ID" value="PKI82971.1"/>
    <property type="molecule type" value="Genomic_DNA"/>
</dbReference>
<name>A0A2N1J8T4_9BASI</name>
<dbReference type="Pfam" id="PF00899">
    <property type="entry name" value="ThiF"/>
    <property type="match status" value="1"/>
</dbReference>
<comment type="function">
    <text evidence="4">Regulatory subunit of the dimeric UBA3-ULA1 E1 enzyme.</text>
</comment>
<dbReference type="GO" id="GO:0045116">
    <property type="term" value="P:protein neddylation"/>
    <property type="evidence" value="ECO:0007669"/>
    <property type="project" value="UniProtKB-UniRule"/>
</dbReference>
<evidence type="ECO:0000256" key="3">
    <source>
        <dbReference type="ARBA" id="ARBA00022786"/>
    </source>
</evidence>
<comment type="similarity">
    <text evidence="2 4">Belongs to the ubiquitin-activating E1 family. ULA1 subfamily.</text>
</comment>
<feature type="domain" description="THIF-type NAD/FAD binding fold" evidence="5">
    <location>
        <begin position="20"/>
        <end position="522"/>
    </location>
</feature>
<dbReference type="InterPro" id="IPR000594">
    <property type="entry name" value="ThiF_NAD_FAD-bd"/>
</dbReference>
<keyword evidence="7" id="KW-1185">Reference proteome</keyword>
<dbReference type="SUPFAM" id="SSF69572">
    <property type="entry name" value="Activating enzymes of the ubiquitin-like proteins"/>
    <property type="match status" value="1"/>
</dbReference>
<keyword evidence="3 4" id="KW-0833">Ubl conjugation pathway</keyword>
<dbReference type="InterPro" id="IPR030667">
    <property type="entry name" value="APP-BP1"/>
</dbReference>
<dbReference type="UniPathway" id="UPA00885"/>
<evidence type="ECO:0000256" key="4">
    <source>
        <dbReference type="PIRNR" id="PIRNR039099"/>
    </source>
</evidence>
<dbReference type="GO" id="GO:0019781">
    <property type="term" value="F:NEDD8 activating enzyme activity"/>
    <property type="evidence" value="ECO:0007669"/>
    <property type="project" value="UniProtKB-UniRule"/>
</dbReference>
<dbReference type="PANTHER" id="PTHR10953:SF29">
    <property type="entry name" value="NEDD8-ACTIVATING ENZYME E1 REGULATORY SUBUNIT"/>
    <property type="match status" value="1"/>
</dbReference>
<evidence type="ECO:0000259" key="5">
    <source>
        <dbReference type="Pfam" id="PF00899"/>
    </source>
</evidence>
<evidence type="ECO:0000313" key="6">
    <source>
        <dbReference type="EMBL" id="PKI82971.1"/>
    </source>
</evidence>
<dbReference type="InterPro" id="IPR045886">
    <property type="entry name" value="ThiF/MoeB/HesA"/>
</dbReference>
<sequence>MRLTESANATQRPDGHTQRYDRQLRIWNKTGQVCLEQARVLVVGASSLSAQILKNLVLPGLGGFTVLDDALVTLEDAGSNFFLEPHTSVGKPYADEMARLLAEMNPSVEHAACVVSPAAMLTCDPSYFTKFSLIILVRQPWDVQERVDRLVWEHSPAIPVLSADNVGFQGIFRTSVRELGIIETHPESLVDLRLTRPFPALEAYADSFDVHPSSSLDMGHIPYVVLLLRALKEWKETHGELPWSATRADFLAFLQRRCPRHGDLENYDEAHAALAQHVWRPLQSPAIPPSVEGILNDIQSLNVNQKSSIFWLLVAALRAFVAEEHVLPLPGALPDMKATSNTYVALQQVYVTKARQDLDKFTAHLDRILDRLMLSRDALGLDASQTRTFVKHAAHLKLVRGRCLSQQRTDPDVGAFAAAFADPVNPITVQFLIAFFASDTFLAKYGRFPGEENAFEQDADALFNCAKAYLDEVHFSLSLPDEARLQTACEELARSAHSDIATTAAFLGGIVAQEAIKILTIQYLPLDNALVYDGIVEGVGSIRL</sequence>
<accession>A0A2N1J8T4</accession>
<comment type="pathway">
    <text evidence="1 4">Protein modification; protein neddylation.</text>
</comment>
<dbReference type="Gene3D" id="3.40.50.720">
    <property type="entry name" value="NAD(P)-binding Rossmann-like Domain"/>
    <property type="match status" value="1"/>
</dbReference>
<dbReference type="OrthoDB" id="1708823at2759"/>
<organism evidence="6 7">
    <name type="scientific">Malassezia vespertilionis</name>
    <dbReference type="NCBI Taxonomy" id="2020962"/>
    <lineage>
        <taxon>Eukaryota</taxon>
        <taxon>Fungi</taxon>
        <taxon>Dikarya</taxon>
        <taxon>Basidiomycota</taxon>
        <taxon>Ustilaginomycotina</taxon>
        <taxon>Malasseziomycetes</taxon>
        <taxon>Malasseziales</taxon>
        <taxon>Malasseziaceae</taxon>
        <taxon>Malassezia</taxon>
    </lineage>
</organism>
<dbReference type="PANTHER" id="PTHR10953">
    <property type="entry name" value="UBIQUITIN-ACTIVATING ENZYME E1"/>
    <property type="match status" value="1"/>
</dbReference>
<dbReference type="PIRSF" id="PIRSF039099">
    <property type="entry name" value="APP-BP1"/>
    <property type="match status" value="1"/>
</dbReference>
<evidence type="ECO:0000313" key="7">
    <source>
        <dbReference type="Proteomes" id="UP000232875"/>
    </source>
</evidence>
<dbReference type="GO" id="GO:0005737">
    <property type="term" value="C:cytoplasm"/>
    <property type="evidence" value="ECO:0007669"/>
    <property type="project" value="TreeGrafter"/>
</dbReference>
<protein>
    <recommendedName>
        <fullName evidence="4">NEDD8-activating enzyme E1 regulatory subunit</fullName>
    </recommendedName>
</protein>